<evidence type="ECO:0000256" key="1">
    <source>
        <dbReference type="SAM" id="Coils"/>
    </source>
</evidence>
<dbReference type="STRING" id="1618477.UR54_C0006G0017"/>
<dbReference type="Gene3D" id="6.10.250.3150">
    <property type="match status" value="1"/>
</dbReference>
<evidence type="ECO:0000256" key="2">
    <source>
        <dbReference type="SAM" id="SignalP"/>
    </source>
</evidence>
<dbReference type="InterPro" id="IPR011055">
    <property type="entry name" value="Dup_hybrid_motif"/>
</dbReference>
<feature type="coiled-coil region" evidence="1">
    <location>
        <begin position="27"/>
        <end position="54"/>
    </location>
</feature>
<feature type="coiled-coil region" evidence="1">
    <location>
        <begin position="153"/>
        <end position="219"/>
    </location>
</feature>
<feature type="chain" id="PRO_5002531126" evidence="2">
    <location>
        <begin position="22"/>
        <end position="390"/>
    </location>
</feature>
<dbReference type="SUPFAM" id="SSF51261">
    <property type="entry name" value="Duplicated hybrid motif"/>
    <property type="match status" value="2"/>
</dbReference>
<evidence type="ECO:0000313" key="3">
    <source>
        <dbReference type="EMBL" id="KKP60989.1"/>
    </source>
</evidence>
<gene>
    <name evidence="3" type="ORF">UR54_C0006G0017</name>
</gene>
<feature type="signal peptide" evidence="2">
    <location>
        <begin position="1"/>
        <end position="21"/>
    </location>
</feature>
<name>A0A0G0AV92_9BACT</name>
<organism evidence="3 4">
    <name type="scientific">Candidatus Roizmanbacteria bacterium GW2011_GWA2_34_18</name>
    <dbReference type="NCBI Taxonomy" id="1618477"/>
    <lineage>
        <taxon>Bacteria</taxon>
        <taxon>Candidatus Roizmaniibacteriota</taxon>
    </lineage>
</organism>
<sequence>MVKKIIFFTILFFLVIFSIQAQDNQQTTDLQKKINEYQTKLSQLSQQKNTLSSQIQYMDTQIYLTGLQISVTEQKIVETEKEINLLGSRIEGLDQSLDYLSKQLIKRIVEGYKKRPFSIFSLLLDNKNANDFLNQVKYLKTAQTNNQKLLYTVQETKTNAEELKKLREEKKIELDKQTEALNYQKQSLNNQKVQKQRLLADTQNDEKVYQNLLAKAQAEYVAIQGIIAGAGTETKLKEVKKGENIASVISGASCNSSGGHLHFIVQQNNTVVNPFDYLKSTNYRNCSGSSCDSGDGDPFNPSGNLDWPLSPTIELSQGYGSTWAVRNTWVGRIYSFHNGIDINGSSNSVLAVADGTLYRGSYALGCTLSYTKLVHKDSNISTLYLHTYTQ</sequence>
<reference evidence="3 4" key="1">
    <citation type="journal article" date="2015" name="Nature">
        <title>rRNA introns, odd ribosomes, and small enigmatic genomes across a large radiation of phyla.</title>
        <authorList>
            <person name="Brown C.T."/>
            <person name="Hug L.A."/>
            <person name="Thomas B.C."/>
            <person name="Sharon I."/>
            <person name="Castelle C.J."/>
            <person name="Singh A."/>
            <person name="Wilkins M.J."/>
            <person name="Williams K.H."/>
            <person name="Banfield J.F."/>
        </authorList>
    </citation>
    <scope>NUCLEOTIDE SEQUENCE [LARGE SCALE GENOMIC DNA]</scope>
</reference>
<proteinExistence type="predicted"/>
<protein>
    <submittedName>
        <fullName evidence="3">Peptidase M23</fullName>
    </submittedName>
</protein>
<dbReference type="Proteomes" id="UP000034688">
    <property type="component" value="Unassembled WGS sequence"/>
</dbReference>
<dbReference type="AlphaFoldDB" id="A0A0G0AV92"/>
<accession>A0A0G0AV92</accession>
<keyword evidence="1" id="KW-0175">Coiled coil</keyword>
<dbReference type="EMBL" id="LBPP01000006">
    <property type="protein sequence ID" value="KKP60989.1"/>
    <property type="molecule type" value="Genomic_DNA"/>
</dbReference>
<keyword evidence="2" id="KW-0732">Signal</keyword>
<comment type="caution">
    <text evidence="3">The sequence shown here is derived from an EMBL/GenBank/DDBJ whole genome shotgun (WGS) entry which is preliminary data.</text>
</comment>
<dbReference type="Gene3D" id="2.70.70.10">
    <property type="entry name" value="Glucose Permease (Domain IIA)"/>
    <property type="match status" value="1"/>
</dbReference>
<evidence type="ECO:0000313" key="4">
    <source>
        <dbReference type="Proteomes" id="UP000034688"/>
    </source>
</evidence>